<evidence type="ECO:0008006" key="3">
    <source>
        <dbReference type="Google" id="ProtNLM"/>
    </source>
</evidence>
<dbReference type="AlphaFoldDB" id="A0A1F7RC55"/>
<evidence type="ECO:0000313" key="1">
    <source>
        <dbReference type="EMBL" id="OGL39123.1"/>
    </source>
</evidence>
<dbReference type="InterPro" id="IPR007463">
    <property type="entry name" value="DUF507"/>
</dbReference>
<comment type="caution">
    <text evidence="1">The sequence shown here is derived from an EMBL/GenBank/DDBJ whole genome shotgun (WGS) entry which is preliminary data.</text>
</comment>
<name>A0A1F7RC55_9BACT</name>
<dbReference type="Pfam" id="PF04368">
    <property type="entry name" value="DUF507"/>
    <property type="match status" value="1"/>
</dbReference>
<dbReference type="EMBL" id="MGDB01000127">
    <property type="protein sequence ID" value="OGL39123.1"/>
    <property type="molecule type" value="Genomic_DNA"/>
</dbReference>
<reference evidence="1 2" key="1">
    <citation type="journal article" date="2016" name="Nat. Commun.">
        <title>Thousands of microbial genomes shed light on interconnected biogeochemical processes in an aquifer system.</title>
        <authorList>
            <person name="Anantharaman K."/>
            <person name="Brown C.T."/>
            <person name="Hug L.A."/>
            <person name="Sharon I."/>
            <person name="Castelle C.J."/>
            <person name="Probst A.J."/>
            <person name="Thomas B.C."/>
            <person name="Singh A."/>
            <person name="Wilkins M.J."/>
            <person name="Karaoz U."/>
            <person name="Brodie E.L."/>
            <person name="Williams K.H."/>
            <person name="Hubbard S.S."/>
            <person name="Banfield J.F."/>
        </authorList>
    </citation>
    <scope>NUCLEOTIDE SEQUENCE [LARGE SCALE GENOMIC DNA]</scope>
</reference>
<proteinExistence type="predicted"/>
<gene>
    <name evidence="1" type="ORF">A2042_07940</name>
</gene>
<evidence type="ECO:0000313" key="2">
    <source>
        <dbReference type="Proteomes" id="UP000178526"/>
    </source>
</evidence>
<protein>
    <recommendedName>
        <fullName evidence="3">DUF507 domain-containing protein</fullName>
    </recommendedName>
</protein>
<organism evidence="1 2">
    <name type="scientific">Candidatus Schekmanbacteria bacterium GWA2_38_11</name>
    <dbReference type="NCBI Taxonomy" id="1817876"/>
    <lineage>
        <taxon>Bacteria</taxon>
        <taxon>Candidatus Schekmaniibacteriota</taxon>
    </lineage>
</organism>
<dbReference type="Proteomes" id="UP000178526">
    <property type="component" value="Unassembled WGS sequence"/>
</dbReference>
<accession>A0A1F7RC55</accession>
<sequence>MNPQKQLAEWLAKTIATELIKRRKIILKTEESKLIEVIADFLFKDLKAEEEINAQVREILKEHSQQLTNANVDYNRMFNMVKKKLLEEKGLEV</sequence>